<accession>A0A482YFL5</accession>
<sequence>MYTIEEMDFGFQITFAGKMDADELHEWADDSQAVLRDSPDEFGVLVDMRDLKLLNDDEQQLMRDGQQHYQEAGMVRSSVILDSAILTLQFRRLAKESGIYDWERYLNAGTTDDWYQQAVDWLVDEIDPDYQ</sequence>
<evidence type="ECO:0008006" key="3">
    <source>
        <dbReference type="Google" id="ProtNLM"/>
    </source>
</evidence>
<dbReference type="RefSeq" id="WP_130500054.1">
    <property type="nucleotide sequence ID" value="NZ_SHMP01000004.1"/>
</dbReference>
<evidence type="ECO:0000313" key="1">
    <source>
        <dbReference type="EMBL" id="RZV10562.1"/>
    </source>
</evidence>
<organism evidence="1 2">
    <name type="scientific">Natrinema hispanicum</name>
    <dbReference type="NCBI Taxonomy" id="392421"/>
    <lineage>
        <taxon>Archaea</taxon>
        <taxon>Methanobacteriati</taxon>
        <taxon>Methanobacteriota</taxon>
        <taxon>Stenosarchaea group</taxon>
        <taxon>Halobacteria</taxon>
        <taxon>Halobacteriales</taxon>
        <taxon>Natrialbaceae</taxon>
        <taxon>Natrinema</taxon>
    </lineage>
</organism>
<dbReference type="AlphaFoldDB" id="A0A482YFL5"/>
<name>A0A482YFL5_9EURY</name>
<protein>
    <recommendedName>
        <fullName evidence="3">SpoIIAA-like</fullName>
    </recommendedName>
</protein>
<gene>
    <name evidence="1" type="ORF">BDK88_1731</name>
</gene>
<dbReference type="OrthoDB" id="180962at2157"/>
<dbReference type="EMBL" id="SHMP01000004">
    <property type="protein sequence ID" value="RZV10562.1"/>
    <property type="molecule type" value="Genomic_DNA"/>
</dbReference>
<proteinExistence type="predicted"/>
<dbReference type="Proteomes" id="UP000291097">
    <property type="component" value="Unassembled WGS sequence"/>
</dbReference>
<evidence type="ECO:0000313" key="2">
    <source>
        <dbReference type="Proteomes" id="UP000291097"/>
    </source>
</evidence>
<comment type="caution">
    <text evidence="1">The sequence shown here is derived from an EMBL/GenBank/DDBJ whole genome shotgun (WGS) entry which is preliminary data.</text>
</comment>
<reference evidence="1 2" key="1">
    <citation type="submission" date="2019-02" db="EMBL/GenBank/DDBJ databases">
        <title>Genomic Encyclopedia of Archaeal and Bacterial Type Strains, Phase II (KMG-II): from individual species to whole genera.</title>
        <authorList>
            <person name="Goeker M."/>
        </authorList>
    </citation>
    <scope>NUCLEOTIDE SEQUENCE [LARGE SCALE GENOMIC DNA]</scope>
    <source>
        <strain evidence="1 2">DSM 18328</strain>
    </source>
</reference>